<dbReference type="OrthoDB" id="2020089at2759"/>
<feature type="transmembrane region" description="Helical" evidence="1">
    <location>
        <begin position="109"/>
        <end position="135"/>
    </location>
</feature>
<accession>A0A7J7NTA4</accession>
<keyword evidence="1" id="KW-0812">Transmembrane</keyword>
<gene>
    <name evidence="2" type="ORF">GIB67_038747</name>
</gene>
<sequence>MFDTMKPYQVLTGSLTGGFIPIGRWTISNNHHRGRTVCELRISGLLKFPVSMKTIMSRLVESSSNSRPLGYSPVPVMASDIGTDLIQESPGRMQAYEEDVEKVIYRFRFLALLGVLGSLMGSLLCFVKGCTYVVAAFRDYFASYTNVILVLVEAIDVYLLGTVMLVFGMGLYELFVSTLDIANSLPDGTPSNKSNLFGLFTIKVSRKALGLQILYA</sequence>
<keyword evidence="1" id="KW-0472">Membrane</keyword>
<protein>
    <submittedName>
        <fullName evidence="2">Uncharacterized protein</fullName>
    </submittedName>
</protein>
<dbReference type="PANTHER" id="PTHR31721:SF4">
    <property type="entry name" value="OS06G0710300 PROTEIN"/>
    <property type="match status" value="1"/>
</dbReference>
<keyword evidence="3" id="KW-1185">Reference proteome</keyword>
<evidence type="ECO:0000313" key="2">
    <source>
        <dbReference type="EMBL" id="KAF6170214.1"/>
    </source>
</evidence>
<evidence type="ECO:0000256" key="1">
    <source>
        <dbReference type="SAM" id="Phobius"/>
    </source>
</evidence>
<proteinExistence type="predicted"/>
<evidence type="ECO:0000313" key="3">
    <source>
        <dbReference type="Proteomes" id="UP000541444"/>
    </source>
</evidence>
<dbReference type="Proteomes" id="UP000541444">
    <property type="component" value="Unassembled WGS sequence"/>
</dbReference>
<reference evidence="2 3" key="1">
    <citation type="journal article" date="2020" name="IScience">
        <title>Genome Sequencing of the Endangered Kingdonia uniflora (Circaeasteraceae, Ranunculales) Reveals Potential Mechanisms of Evolutionary Specialization.</title>
        <authorList>
            <person name="Sun Y."/>
            <person name="Deng T."/>
            <person name="Zhang A."/>
            <person name="Moore M.J."/>
            <person name="Landis J.B."/>
            <person name="Lin N."/>
            <person name="Zhang H."/>
            <person name="Zhang X."/>
            <person name="Huang J."/>
            <person name="Zhang X."/>
            <person name="Sun H."/>
            <person name="Wang H."/>
        </authorList>
    </citation>
    <scope>NUCLEOTIDE SEQUENCE [LARGE SCALE GENOMIC DNA]</scope>
    <source>
        <strain evidence="2">TB1705</strain>
        <tissue evidence="2">Leaf</tissue>
    </source>
</reference>
<comment type="caution">
    <text evidence="2">The sequence shown here is derived from an EMBL/GenBank/DDBJ whole genome shotgun (WGS) entry which is preliminary data.</text>
</comment>
<dbReference type="PANTHER" id="PTHR31721">
    <property type="entry name" value="OS06G0710300 PROTEIN"/>
    <property type="match status" value="1"/>
</dbReference>
<dbReference type="InterPro" id="IPR005134">
    <property type="entry name" value="UPF0114"/>
</dbReference>
<feature type="transmembrane region" description="Helical" evidence="1">
    <location>
        <begin position="147"/>
        <end position="172"/>
    </location>
</feature>
<name>A0A7J7NTA4_9MAGN</name>
<dbReference type="AlphaFoldDB" id="A0A7J7NTA4"/>
<keyword evidence="1" id="KW-1133">Transmembrane helix</keyword>
<dbReference type="Pfam" id="PF03350">
    <property type="entry name" value="UPF0114"/>
    <property type="match status" value="1"/>
</dbReference>
<organism evidence="2 3">
    <name type="scientific">Kingdonia uniflora</name>
    <dbReference type="NCBI Taxonomy" id="39325"/>
    <lineage>
        <taxon>Eukaryota</taxon>
        <taxon>Viridiplantae</taxon>
        <taxon>Streptophyta</taxon>
        <taxon>Embryophyta</taxon>
        <taxon>Tracheophyta</taxon>
        <taxon>Spermatophyta</taxon>
        <taxon>Magnoliopsida</taxon>
        <taxon>Ranunculales</taxon>
        <taxon>Circaeasteraceae</taxon>
        <taxon>Kingdonia</taxon>
    </lineage>
</organism>
<dbReference type="EMBL" id="JACGCM010000601">
    <property type="protein sequence ID" value="KAF6170214.1"/>
    <property type="molecule type" value="Genomic_DNA"/>
</dbReference>